<dbReference type="AlphaFoldDB" id="A0A9P8PE00"/>
<evidence type="ECO:0000313" key="2">
    <source>
        <dbReference type="Proteomes" id="UP000769157"/>
    </source>
</evidence>
<reference evidence="1" key="2">
    <citation type="submission" date="2021-01" db="EMBL/GenBank/DDBJ databases">
        <authorList>
            <person name="Schikora-Tamarit M.A."/>
        </authorList>
    </citation>
    <scope>NUCLEOTIDE SEQUENCE</scope>
    <source>
        <strain evidence="1">CBS6075</strain>
    </source>
</reference>
<reference evidence="1" key="1">
    <citation type="journal article" date="2021" name="Open Biol.">
        <title>Shared evolutionary footprints suggest mitochondrial oxidative damage underlies multiple complex I losses in fungi.</title>
        <authorList>
            <person name="Schikora-Tamarit M.A."/>
            <person name="Marcet-Houben M."/>
            <person name="Nosek J."/>
            <person name="Gabaldon T."/>
        </authorList>
    </citation>
    <scope>NUCLEOTIDE SEQUENCE</scope>
    <source>
        <strain evidence="1">CBS6075</strain>
    </source>
</reference>
<keyword evidence="2" id="KW-1185">Reference proteome</keyword>
<protein>
    <submittedName>
        <fullName evidence="1">Uncharacterized protein</fullName>
    </submittedName>
</protein>
<name>A0A9P8PE00_9ASCO</name>
<evidence type="ECO:0000313" key="1">
    <source>
        <dbReference type="EMBL" id="KAH3670523.1"/>
    </source>
</evidence>
<dbReference type="RefSeq" id="XP_046063948.1">
    <property type="nucleotide sequence ID" value="XM_046201757.1"/>
</dbReference>
<dbReference type="Proteomes" id="UP000769157">
    <property type="component" value="Unassembled WGS sequence"/>
</dbReference>
<sequence>MLRSCTSKLALRENLASHEINVSHTSATWSRSSLSHERPNDKQYLPNSFAMAWMYMPMVGSFNSCRDVFCVVLANEPDEVLQPAFQAQQPRVVQDKIQTLLHQSTANTGHLESHVHELAANELLHARKPVFCVDVEDIVQNTQIPLEVGHVFVVLGSTNLDDLGDHQHLVLVGDGERWTSSRVTIGTMFLSVTSESISSSAFSRIVGSGSNIESIMTFSCFLIRSLWILHVFMKANSPTYLRSWSSFLMKPSSLLMISLATRVSSGANIWPLWMQLMDS</sequence>
<comment type="caution">
    <text evidence="1">The sequence shown here is derived from an EMBL/GenBank/DDBJ whole genome shotgun (WGS) entry which is preliminary data.</text>
</comment>
<dbReference type="GeneID" id="70233006"/>
<organism evidence="1 2">
    <name type="scientific">Ogataea philodendri</name>
    <dbReference type="NCBI Taxonomy" id="1378263"/>
    <lineage>
        <taxon>Eukaryota</taxon>
        <taxon>Fungi</taxon>
        <taxon>Dikarya</taxon>
        <taxon>Ascomycota</taxon>
        <taxon>Saccharomycotina</taxon>
        <taxon>Pichiomycetes</taxon>
        <taxon>Pichiales</taxon>
        <taxon>Pichiaceae</taxon>
        <taxon>Ogataea</taxon>
    </lineage>
</organism>
<dbReference type="EMBL" id="JAEUBE010000087">
    <property type="protein sequence ID" value="KAH3670523.1"/>
    <property type="molecule type" value="Genomic_DNA"/>
</dbReference>
<gene>
    <name evidence="1" type="ORF">OGAPHI_001038</name>
</gene>
<proteinExistence type="predicted"/>
<accession>A0A9P8PE00</accession>